<proteinExistence type="predicted"/>
<name>A0AC35GR04_9BILA</name>
<evidence type="ECO:0000313" key="1">
    <source>
        <dbReference type="Proteomes" id="UP000887580"/>
    </source>
</evidence>
<reference evidence="2" key="1">
    <citation type="submission" date="2022-11" db="UniProtKB">
        <authorList>
            <consortium name="WormBaseParasite"/>
        </authorList>
    </citation>
    <scope>IDENTIFICATION</scope>
</reference>
<evidence type="ECO:0000313" key="2">
    <source>
        <dbReference type="WBParaSite" id="PS1159_v2.g7762.t1"/>
    </source>
</evidence>
<dbReference type="Proteomes" id="UP000887580">
    <property type="component" value="Unplaced"/>
</dbReference>
<sequence>MPFNENESDEEEKENTIGNESNLNGSNVLAEVSDGSSNFTSTSSGESGARTSTSAAFGSSKNGSKSSCASYGSKNGSNTTSAASGGSINGRKSFSSVFIAPESRNIAGTLSTHRNQSEGTNGS</sequence>
<organism evidence="1 2">
    <name type="scientific">Panagrolaimus sp. PS1159</name>
    <dbReference type="NCBI Taxonomy" id="55785"/>
    <lineage>
        <taxon>Eukaryota</taxon>
        <taxon>Metazoa</taxon>
        <taxon>Ecdysozoa</taxon>
        <taxon>Nematoda</taxon>
        <taxon>Chromadorea</taxon>
        <taxon>Rhabditida</taxon>
        <taxon>Tylenchina</taxon>
        <taxon>Panagrolaimomorpha</taxon>
        <taxon>Panagrolaimoidea</taxon>
        <taxon>Panagrolaimidae</taxon>
        <taxon>Panagrolaimus</taxon>
    </lineage>
</organism>
<protein>
    <submittedName>
        <fullName evidence="2">Uncharacterized protein</fullName>
    </submittedName>
</protein>
<dbReference type="WBParaSite" id="PS1159_v2.g7762.t1">
    <property type="protein sequence ID" value="PS1159_v2.g7762.t1"/>
    <property type="gene ID" value="PS1159_v2.g7762"/>
</dbReference>
<accession>A0AC35GR04</accession>